<keyword evidence="2" id="KW-1133">Transmembrane helix</keyword>
<evidence type="ECO:0000256" key="1">
    <source>
        <dbReference type="SAM" id="MobiDB-lite"/>
    </source>
</evidence>
<feature type="transmembrane region" description="Helical" evidence="2">
    <location>
        <begin position="332"/>
        <end position="349"/>
    </location>
</feature>
<feature type="region of interest" description="Disordered" evidence="1">
    <location>
        <begin position="658"/>
        <end position="677"/>
    </location>
</feature>
<evidence type="ECO:0000256" key="2">
    <source>
        <dbReference type="SAM" id="Phobius"/>
    </source>
</evidence>
<feature type="transmembrane region" description="Helical" evidence="2">
    <location>
        <begin position="292"/>
        <end position="311"/>
    </location>
</feature>
<proteinExistence type="predicted"/>
<keyword evidence="2" id="KW-0472">Membrane</keyword>
<protein>
    <submittedName>
        <fullName evidence="3">Uncharacterized protein</fullName>
    </submittedName>
</protein>
<organism evidence="3 4">
    <name type="scientific">Thermanaerothrix solaris</name>
    <dbReference type="NCBI Taxonomy" id="3058434"/>
    <lineage>
        <taxon>Bacteria</taxon>
        <taxon>Bacillati</taxon>
        <taxon>Chloroflexota</taxon>
        <taxon>Anaerolineae</taxon>
        <taxon>Anaerolineales</taxon>
        <taxon>Anaerolineaceae</taxon>
        <taxon>Thermanaerothrix</taxon>
    </lineage>
</organism>
<keyword evidence="4" id="KW-1185">Reference proteome</keyword>
<gene>
    <name evidence="3" type="ORF">QYE77_09640</name>
</gene>
<name>A0ABU3NNU8_9CHLR</name>
<comment type="caution">
    <text evidence="3">The sequence shown here is derived from an EMBL/GenBank/DDBJ whole genome shotgun (WGS) entry which is preliminary data.</text>
</comment>
<feature type="transmembrane region" description="Helical" evidence="2">
    <location>
        <begin position="134"/>
        <end position="153"/>
    </location>
</feature>
<feature type="transmembrane region" description="Helical" evidence="2">
    <location>
        <begin position="165"/>
        <end position="187"/>
    </location>
</feature>
<dbReference type="EMBL" id="JAUHMF010000002">
    <property type="protein sequence ID" value="MDT8898530.1"/>
    <property type="molecule type" value="Genomic_DNA"/>
</dbReference>
<feature type="transmembrane region" description="Helical" evidence="2">
    <location>
        <begin position="12"/>
        <end position="35"/>
    </location>
</feature>
<feature type="transmembrane region" description="Helical" evidence="2">
    <location>
        <begin position="215"/>
        <end position="232"/>
    </location>
</feature>
<feature type="transmembrane region" description="Helical" evidence="2">
    <location>
        <begin position="369"/>
        <end position="402"/>
    </location>
</feature>
<reference evidence="3 4" key="1">
    <citation type="submission" date="2023-07" db="EMBL/GenBank/DDBJ databases">
        <title>Novel species of Thermanaerothrix with wide hydrolytic capabilities.</title>
        <authorList>
            <person name="Zayulina K.S."/>
            <person name="Podosokorskaya O.A."/>
            <person name="Elcheninov A.G."/>
        </authorList>
    </citation>
    <scope>NUCLEOTIDE SEQUENCE [LARGE SCALE GENOMIC DNA]</scope>
    <source>
        <strain evidence="3 4">4228-RoL</strain>
    </source>
</reference>
<dbReference type="RefSeq" id="WP_315625192.1">
    <property type="nucleotide sequence ID" value="NZ_JAUHMF010000002.1"/>
</dbReference>
<feature type="transmembrane region" description="Helical" evidence="2">
    <location>
        <begin position="85"/>
        <end position="104"/>
    </location>
</feature>
<evidence type="ECO:0000313" key="3">
    <source>
        <dbReference type="EMBL" id="MDT8898530.1"/>
    </source>
</evidence>
<keyword evidence="2" id="KW-0812">Transmembrane</keyword>
<sequence length="677" mass="77240">MVRRNLTAWLSHSITFPLILFLLLVLAYGLFLPWLGFYWDDLPMLWIGKTYGAEGLKAYFATKRPFWGLLYQISMTFLGTAPWQWQLYAFFWRWLAGVMLWLTLRQARPQQPTEAAWIALAFSLYPGFGQQPISIVYSHFFIVLTAFFGSLYASLRAIRTPAHRWYWHSLGLMLSAINLLSMEYFFLLDLLRPLLLIQALTSTGAQRWRHALRHSLPYLILFVGIGLWRAFFFPYQTYNYQPHILTALAAQPLTAIGHVLTRILNDSLRAGLWVWFYPLQRLTMLPTAGPRTLIFTLVALAAALSLLFFMGRRTWRLTPPSGFSQRSQAARPWLGLGSAGLLLAGWPFWLTDLPVHFGFPYDRFTLPFMLGAACLLVGLVRLLPASLPTAFLVVALGLATAAQTQNSGDCRRDWEVQRALFWQMAWRIPALKPGTTIVMQGLPLRYYSDNSLTAPLNWIYAPENPTSRMDYLLVDLDVRRSHWALQSGIAHQPVQVDYLAAMFTGSTDQVLVLYYQPPACLRVVDPVLEADNLFLPPRLRHVAARLSAPNQIEIATPAPRLPAFYAPEPPHGWCYYYEQADLARQRRDWETVVALAETAFALGDYPNDPAERLPFIEGYAHTGQWEAALTQSLEAARVAPTMHGVVCRLWERLLRETPTSPQREQAHEALRQEIPCP</sequence>
<accession>A0ABU3NNU8</accession>
<dbReference type="Proteomes" id="UP001254165">
    <property type="component" value="Unassembled WGS sequence"/>
</dbReference>
<evidence type="ECO:0000313" key="4">
    <source>
        <dbReference type="Proteomes" id="UP001254165"/>
    </source>
</evidence>